<evidence type="ECO:0000256" key="1">
    <source>
        <dbReference type="SAM" id="MobiDB-lite"/>
    </source>
</evidence>
<dbReference type="AlphaFoldDB" id="A0A9W8LPN1"/>
<keyword evidence="3" id="KW-1185">Reference proteome</keyword>
<evidence type="ECO:0000313" key="3">
    <source>
        <dbReference type="Proteomes" id="UP001140172"/>
    </source>
</evidence>
<accession>A0A9W8LPN1</accession>
<gene>
    <name evidence="2" type="ORF">GGI15_000274</name>
</gene>
<comment type="caution">
    <text evidence="2">The sequence shown here is derived from an EMBL/GenBank/DDBJ whole genome shotgun (WGS) entry which is preliminary data.</text>
</comment>
<feature type="region of interest" description="Disordered" evidence="1">
    <location>
        <begin position="99"/>
        <end position="123"/>
    </location>
</feature>
<feature type="compositionally biased region" description="Low complexity" evidence="1">
    <location>
        <begin position="19"/>
        <end position="40"/>
    </location>
</feature>
<evidence type="ECO:0000313" key="2">
    <source>
        <dbReference type="EMBL" id="KAJ2787935.1"/>
    </source>
</evidence>
<protein>
    <submittedName>
        <fullName evidence="2">Uncharacterized protein</fullName>
    </submittedName>
</protein>
<reference evidence="2" key="1">
    <citation type="submission" date="2022-07" db="EMBL/GenBank/DDBJ databases">
        <title>Phylogenomic reconstructions and comparative analyses of Kickxellomycotina fungi.</title>
        <authorList>
            <person name="Reynolds N.K."/>
            <person name="Stajich J.E."/>
            <person name="Barry K."/>
            <person name="Grigoriev I.V."/>
            <person name="Crous P."/>
            <person name="Smith M.E."/>
        </authorList>
    </citation>
    <scope>NUCLEOTIDE SEQUENCE</scope>
    <source>
        <strain evidence="2">BCRC 34489</strain>
    </source>
</reference>
<dbReference type="Proteomes" id="UP001140172">
    <property type="component" value="Unassembled WGS sequence"/>
</dbReference>
<proteinExistence type="predicted"/>
<dbReference type="EMBL" id="JANBUM010000007">
    <property type="protein sequence ID" value="KAJ2787935.1"/>
    <property type="molecule type" value="Genomic_DNA"/>
</dbReference>
<name>A0A9W8LPN1_9FUNG</name>
<feature type="region of interest" description="Disordered" evidence="1">
    <location>
        <begin position="16"/>
        <end position="40"/>
    </location>
</feature>
<organism evidence="2 3">
    <name type="scientific">Coemansia interrupta</name>
    <dbReference type="NCBI Taxonomy" id="1126814"/>
    <lineage>
        <taxon>Eukaryota</taxon>
        <taxon>Fungi</taxon>
        <taxon>Fungi incertae sedis</taxon>
        <taxon>Zoopagomycota</taxon>
        <taxon>Kickxellomycotina</taxon>
        <taxon>Kickxellomycetes</taxon>
        <taxon>Kickxellales</taxon>
        <taxon>Kickxellaceae</taxon>
        <taxon>Coemansia</taxon>
    </lineage>
</organism>
<sequence>MAASVAQSAAIYYQPNGIKSQQPNSSKSTKPSPAAPATKPDPAVAMLTQILTPLKFVATSFLAGLEIQLEKADTKAFANVLRGPISDLKTYLASIWPTAPSANAPQPTTPGSKPPIPSSSSHK</sequence>
<dbReference type="OrthoDB" id="5597114at2759"/>